<keyword evidence="2" id="KW-1185">Reference proteome</keyword>
<organism evidence="1 2">
    <name type="scientific">Ignelater luminosus</name>
    <name type="common">Cucubano</name>
    <name type="synonym">Pyrophorus luminosus</name>
    <dbReference type="NCBI Taxonomy" id="2038154"/>
    <lineage>
        <taxon>Eukaryota</taxon>
        <taxon>Metazoa</taxon>
        <taxon>Ecdysozoa</taxon>
        <taxon>Arthropoda</taxon>
        <taxon>Hexapoda</taxon>
        <taxon>Insecta</taxon>
        <taxon>Pterygota</taxon>
        <taxon>Neoptera</taxon>
        <taxon>Endopterygota</taxon>
        <taxon>Coleoptera</taxon>
        <taxon>Polyphaga</taxon>
        <taxon>Elateriformia</taxon>
        <taxon>Elateroidea</taxon>
        <taxon>Elateridae</taxon>
        <taxon>Agrypninae</taxon>
        <taxon>Pyrophorini</taxon>
        <taxon>Ignelater</taxon>
    </lineage>
</organism>
<dbReference type="AlphaFoldDB" id="A0A8K0DGN3"/>
<reference evidence="1" key="1">
    <citation type="submission" date="2019-08" db="EMBL/GenBank/DDBJ databases">
        <title>The genome of the North American firefly Photinus pyralis.</title>
        <authorList>
            <consortium name="Photinus pyralis genome working group"/>
            <person name="Fallon T.R."/>
            <person name="Sander Lower S.E."/>
            <person name="Weng J.-K."/>
        </authorList>
    </citation>
    <scope>NUCLEOTIDE SEQUENCE</scope>
    <source>
        <strain evidence="1">TRF0915ILg1</strain>
        <tissue evidence="1">Whole body</tissue>
    </source>
</reference>
<accession>A0A8K0DGN3</accession>
<protein>
    <submittedName>
        <fullName evidence="1">Uncharacterized protein</fullName>
    </submittedName>
</protein>
<dbReference type="EMBL" id="VTPC01000535">
    <property type="protein sequence ID" value="KAF2905439.1"/>
    <property type="molecule type" value="Genomic_DNA"/>
</dbReference>
<sequence>TWRRNRYSIIGTRRMDRSDSVIFQSMGQDSNVAPLSARLQRTIKSPRNSRLCCCSSCRKYLHTHLWRSYVFA</sequence>
<name>A0A8K0DGN3_IGNLU</name>
<evidence type="ECO:0000313" key="1">
    <source>
        <dbReference type="EMBL" id="KAF2905439.1"/>
    </source>
</evidence>
<feature type="non-terminal residue" evidence="1">
    <location>
        <position position="72"/>
    </location>
</feature>
<gene>
    <name evidence="1" type="ORF">ILUMI_00739</name>
</gene>
<comment type="caution">
    <text evidence="1">The sequence shown here is derived from an EMBL/GenBank/DDBJ whole genome shotgun (WGS) entry which is preliminary data.</text>
</comment>
<feature type="non-terminal residue" evidence="1">
    <location>
        <position position="1"/>
    </location>
</feature>
<proteinExistence type="predicted"/>
<evidence type="ECO:0000313" key="2">
    <source>
        <dbReference type="Proteomes" id="UP000801492"/>
    </source>
</evidence>
<dbReference type="Proteomes" id="UP000801492">
    <property type="component" value="Unassembled WGS sequence"/>
</dbReference>